<dbReference type="Proteomes" id="UP001597304">
    <property type="component" value="Unassembled WGS sequence"/>
</dbReference>
<evidence type="ECO:0000256" key="1">
    <source>
        <dbReference type="ARBA" id="ARBA00006987"/>
    </source>
</evidence>
<reference evidence="4" key="1">
    <citation type="journal article" date="2019" name="Int. J. Syst. Evol. Microbiol.">
        <title>The Global Catalogue of Microorganisms (GCM) 10K type strain sequencing project: providing services to taxonomists for standard genome sequencing and annotation.</title>
        <authorList>
            <consortium name="The Broad Institute Genomics Platform"/>
            <consortium name="The Broad Institute Genome Sequencing Center for Infectious Disease"/>
            <person name="Wu L."/>
            <person name="Ma J."/>
        </authorList>
    </citation>
    <scope>NUCLEOTIDE SEQUENCE [LARGE SCALE GENOMIC DNA]</scope>
    <source>
        <strain evidence="4">LMG 29247</strain>
    </source>
</reference>
<name>A0ABW4KS79_9BURK</name>
<feature type="chain" id="PRO_5047344520" evidence="2">
    <location>
        <begin position="24"/>
        <end position="326"/>
    </location>
</feature>
<accession>A0ABW4KS79</accession>
<comment type="similarity">
    <text evidence="1">Belongs to the UPF0065 (bug) family.</text>
</comment>
<dbReference type="PANTHER" id="PTHR42928:SF5">
    <property type="entry name" value="BLR1237 PROTEIN"/>
    <property type="match status" value="1"/>
</dbReference>
<proteinExistence type="inferred from homology"/>
<dbReference type="RefSeq" id="WP_147914150.1">
    <property type="nucleotide sequence ID" value="NZ_JBHUEJ010000002.1"/>
</dbReference>
<keyword evidence="4" id="KW-1185">Reference proteome</keyword>
<dbReference type="PANTHER" id="PTHR42928">
    <property type="entry name" value="TRICARBOXYLATE-BINDING PROTEIN"/>
    <property type="match status" value="1"/>
</dbReference>
<comment type="caution">
    <text evidence="3">The sequence shown here is derived from an EMBL/GenBank/DDBJ whole genome shotgun (WGS) entry which is preliminary data.</text>
</comment>
<keyword evidence="2" id="KW-0732">Signal</keyword>
<evidence type="ECO:0000313" key="4">
    <source>
        <dbReference type="Proteomes" id="UP001597304"/>
    </source>
</evidence>
<feature type="signal peptide" evidence="2">
    <location>
        <begin position="1"/>
        <end position="23"/>
    </location>
</feature>
<dbReference type="PIRSF" id="PIRSF017082">
    <property type="entry name" value="YflP"/>
    <property type="match status" value="1"/>
</dbReference>
<dbReference type="InterPro" id="IPR005064">
    <property type="entry name" value="BUG"/>
</dbReference>
<dbReference type="EMBL" id="JBHUEJ010000002">
    <property type="protein sequence ID" value="MFD1709105.1"/>
    <property type="molecule type" value="Genomic_DNA"/>
</dbReference>
<gene>
    <name evidence="3" type="ORF">ACFSF0_00640</name>
</gene>
<dbReference type="CDD" id="cd07012">
    <property type="entry name" value="PBP2_Bug_TTT"/>
    <property type="match status" value="1"/>
</dbReference>
<organism evidence="3 4">
    <name type="scientific">Ottowia flava</name>
    <dbReference type="NCBI Taxonomy" id="2675430"/>
    <lineage>
        <taxon>Bacteria</taxon>
        <taxon>Pseudomonadati</taxon>
        <taxon>Pseudomonadota</taxon>
        <taxon>Betaproteobacteria</taxon>
        <taxon>Burkholderiales</taxon>
        <taxon>Comamonadaceae</taxon>
        <taxon>Ottowia</taxon>
    </lineage>
</organism>
<dbReference type="Gene3D" id="3.40.190.150">
    <property type="entry name" value="Bordetella uptake gene, domain 1"/>
    <property type="match status" value="1"/>
</dbReference>
<dbReference type="SUPFAM" id="SSF53850">
    <property type="entry name" value="Periplasmic binding protein-like II"/>
    <property type="match status" value="1"/>
</dbReference>
<sequence>MRKTFQLVATAVAAACFFGTALAQDTFPSRPIKIIVPWGAGSGIDVQVRQFADEFGKALKTPVIVENKVGAGSQIGYEVATKAEPNGYTLLAGSNANFIHQQIHPRAKLDPVRDLAPITMMFWMPSVLVVSKNSPAKDIPSFVSWIQQSPQGMNYGSGGVGSASHLLAAMIGQRNQLNVTHIPLRTLTADLGPMLTRGDIGFALPVTGVGAAQIDRGNVRPLAVTSSKRLPQWPDVPTLAEAFKDDIYLADSWTALFAPKGTPPQILDKLYAAAVQAVESKAHLQSAKLFHTIPAASPSRAAFAKLFQAEGDKWRTIVTESRMTPD</sequence>
<dbReference type="Gene3D" id="3.40.190.10">
    <property type="entry name" value="Periplasmic binding protein-like II"/>
    <property type="match status" value="1"/>
</dbReference>
<evidence type="ECO:0000256" key="2">
    <source>
        <dbReference type="SAM" id="SignalP"/>
    </source>
</evidence>
<dbReference type="Pfam" id="PF03401">
    <property type="entry name" value="TctC"/>
    <property type="match status" value="1"/>
</dbReference>
<dbReference type="InterPro" id="IPR042100">
    <property type="entry name" value="Bug_dom1"/>
</dbReference>
<evidence type="ECO:0000313" key="3">
    <source>
        <dbReference type="EMBL" id="MFD1709105.1"/>
    </source>
</evidence>
<protein>
    <submittedName>
        <fullName evidence="3">Bug family tripartite tricarboxylate transporter substrate binding protein</fullName>
    </submittedName>
</protein>
<dbReference type="PROSITE" id="PS51257">
    <property type="entry name" value="PROKAR_LIPOPROTEIN"/>
    <property type="match status" value="1"/>
</dbReference>